<protein>
    <submittedName>
        <fullName evidence="1">Uncharacterized protein</fullName>
    </submittedName>
</protein>
<evidence type="ECO:0000313" key="2">
    <source>
        <dbReference type="Proteomes" id="UP000654482"/>
    </source>
</evidence>
<evidence type="ECO:0000313" key="1">
    <source>
        <dbReference type="EMBL" id="MBE9116563.1"/>
    </source>
</evidence>
<organism evidence="1 2">
    <name type="scientific">Lusitaniella coriacea LEGE 07157</name>
    <dbReference type="NCBI Taxonomy" id="945747"/>
    <lineage>
        <taxon>Bacteria</taxon>
        <taxon>Bacillati</taxon>
        <taxon>Cyanobacteriota</taxon>
        <taxon>Cyanophyceae</taxon>
        <taxon>Spirulinales</taxon>
        <taxon>Lusitaniellaceae</taxon>
        <taxon>Lusitaniella</taxon>
    </lineage>
</organism>
<name>A0A8J7IUJ4_9CYAN</name>
<sequence length="119" mass="13924">MRNWAALKERYLRDELPIRIGGLAANLARVKSFSQDIEHCELVEGLLQESKYFIEWTAPDAEIETAAELVELQRQLVRWQYHWVKIWNDPEQRLNVAEQAKDWSDRVLDLSGLLSESSV</sequence>
<dbReference type="RefSeq" id="WP_194029651.1">
    <property type="nucleotide sequence ID" value="NZ_JADEWZ010000015.1"/>
</dbReference>
<dbReference type="EMBL" id="JADEWZ010000015">
    <property type="protein sequence ID" value="MBE9116563.1"/>
    <property type="molecule type" value="Genomic_DNA"/>
</dbReference>
<comment type="caution">
    <text evidence="1">The sequence shown here is derived from an EMBL/GenBank/DDBJ whole genome shotgun (WGS) entry which is preliminary data.</text>
</comment>
<dbReference type="AlphaFoldDB" id="A0A8J7IUJ4"/>
<accession>A0A8J7IUJ4</accession>
<keyword evidence="2" id="KW-1185">Reference proteome</keyword>
<reference evidence="1" key="1">
    <citation type="submission" date="2020-10" db="EMBL/GenBank/DDBJ databases">
        <authorList>
            <person name="Castelo-Branco R."/>
            <person name="Eusebio N."/>
            <person name="Adriana R."/>
            <person name="Vieira A."/>
            <person name="Brugerolle De Fraissinette N."/>
            <person name="Rezende De Castro R."/>
            <person name="Schneider M.P."/>
            <person name="Vasconcelos V."/>
            <person name="Leao P.N."/>
        </authorList>
    </citation>
    <scope>NUCLEOTIDE SEQUENCE</scope>
    <source>
        <strain evidence="1">LEGE 07157</strain>
    </source>
</reference>
<proteinExistence type="predicted"/>
<gene>
    <name evidence="1" type="ORF">IQ249_11695</name>
</gene>
<dbReference type="Proteomes" id="UP000654482">
    <property type="component" value="Unassembled WGS sequence"/>
</dbReference>